<sequence length="376" mass="41311">MTPEEQRLLLVLGHNEMKNVTVLFFMAVAYGIFLCLTPLALIIMSRRGRTRAVYVQIGVILLLFVSVTVNTACVLGVILLQLSRGFTRNLDEPLLQRFLAADQETMWMFVYQTWAQPIQFVAGDAIVVWRAWTFWRGRRAVQYALLFVLFADAAMAIAYGAWTTRNIYDSIRDPGLGASMLAASTFLSFGVNLVATMAIGFKALQNHRRLAATFSFSSSIAGSGHRVRRTESVFFILVESGALLCVCQFIYAILSVVDNVNGSPLDWASSLFGTVSQMLAALNPVLVILLVRLRLSILDSDQGATTTGGVAGIERIALSQRSRSLDLDSQGPKTPESKSPPWREAELKGSWPETSAYSPPSMDGVMIQTVTTSHAL</sequence>
<feature type="transmembrane region" description="Helical" evidence="2">
    <location>
        <begin position="274"/>
        <end position="293"/>
    </location>
</feature>
<evidence type="ECO:0000256" key="2">
    <source>
        <dbReference type="SAM" id="Phobius"/>
    </source>
</evidence>
<keyword evidence="2" id="KW-0812">Transmembrane</keyword>
<feature type="transmembrane region" description="Helical" evidence="2">
    <location>
        <begin position="20"/>
        <end position="41"/>
    </location>
</feature>
<feature type="transmembrane region" description="Helical" evidence="2">
    <location>
        <begin position="233"/>
        <end position="254"/>
    </location>
</feature>
<keyword evidence="2" id="KW-0472">Membrane</keyword>
<dbReference type="Proteomes" id="UP000320762">
    <property type="component" value="Unassembled WGS sequence"/>
</dbReference>
<feature type="transmembrane region" description="Helical" evidence="2">
    <location>
        <begin position="53"/>
        <end position="80"/>
    </location>
</feature>
<protein>
    <submittedName>
        <fullName evidence="3">Uncharacterized protein</fullName>
    </submittedName>
</protein>
<organism evidence="3 4">
    <name type="scientific">Schizophyllum amplum</name>
    <dbReference type="NCBI Taxonomy" id="97359"/>
    <lineage>
        <taxon>Eukaryota</taxon>
        <taxon>Fungi</taxon>
        <taxon>Dikarya</taxon>
        <taxon>Basidiomycota</taxon>
        <taxon>Agaricomycotina</taxon>
        <taxon>Agaricomycetes</taxon>
        <taxon>Agaricomycetidae</taxon>
        <taxon>Agaricales</taxon>
        <taxon>Schizophyllaceae</taxon>
        <taxon>Schizophyllum</taxon>
    </lineage>
</organism>
<dbReference type="AlphaFoldDB" id="A0A550C0N4"/>
<gene>
    <name evidence="3" type="ORF">BD626DRAFT_560096</name>
</gene>
<feature type="region of interest" description="Disordered" evidence="1">
    <location>
        <begin position="322"/>
        <end position="363"/>
    </location>
</feature>
<feature type="transmembrane region" description="Helical" evidence="2">
    <location>
        <begin position="144"/>
        <end position="162"/>
    </location>
</feature>
<evidence type="ECO:0000313" key="4">
    <source>
        <dbReference type="Proteomes" id="UP000320762"/>
    </source>
</evidence>
<dbReference type="OrthoDB" id="2965267at2759"/>
<feature type="transmembrane region" description="Helical" evidence="2">
    <location>
        <begin position="182"/>
        <end position="201"/>
    </location>
</feature>
<comment type="caution">
    <text evidence="3">The sequence shown here is derived from an EMBL/GenBank/DDBJ whole genome shotgun (WGS) entry which is preliminary data.</text>
</comment>
<reference evidence="3 4" key="1">
    <citation type="journal article" date="2019" name="New Phytol.">
        <title>Comparative genomics reveals unique wood-decay strategies and fruiting body development in the Schizophyllaceae.</title>
        <authorList>
            <person name="Almasi E."/>
            <person name="Sahu N."/>
            <person name="Krizsan K."/>
            <person name="Balint B."/>
            <person name="Kovacs G.M."/>
            <person name="Kiss B."/>
            <person name="Cseklye J."/>
            <person name="Drula E."/>
            <person name="Henrissat B."/>
            <person name="Nagy I."/>
            <person name="Chovatia M."/>
            <person name="Adam C."/>
            <person name="LaButti K."/>
            <person name="Lipzen A."/>
            <person name="Riley R."/>
            <person name="Grigoriev I.V."/>
            <person name="Nagy L.G."/>
        </authorList>
    </citation>
    <scope>NUCLEOTIDE SEQUENCE [LARGE SCALE GENOMIC DNA]</scope>
    <source>
        <strain evidence="3 4">NL-1724</strain>
    </source>
</reference>
<dbReference type="EMBL" id="VDMD01000037">
    <property type="protein sequence ID" value="TRM58318.1"/>
    <property type="molecule type" value="Genomic_DNA"/>
</dbReference>
<evidence type="ECO:0000313" key="3">
    <source>
        <dbReference type="EMBL" id="TRM58318.1"/>
    </source>
</evidence>
<keyword evidence="4" id="KW-1185">Reference proteome</keyword>
<proteinExistence type="predicted"/>
<accession>A0A550C0N4</accession>
<name>A0A550C0N4_9AGAR</name>
<keyword evidence="2" id="KW-1133">Transmembrane helix</keyword>
<evidence type="ECO:0000256" key="1">
    <source>
        <dbReference type="SAM" id="MobiDB-lite"/>
    </source>
</evidence>